<evidence type="ECO:0000256" key="4">
    <source>
        <dbReference type="ARBA" id="ARBA00022723"/>
    </source>
</evidence>
<evidence type="ECO:0000256" key="1">
    <source>
        <dbReference type="ARBA" id="ARBA00001946"/>
    </source>
</evidence>
<keyword evidence="4" id="KW-0479">Metal-binding</keyword>
<dbReference type="Proteomes" id="UP000019805">
    <property type="component" value="Chromosome"/>
</dbReference>
<dbReference type="RefSeq" id="WP_052355727.1">
    <property type="nucleotide sequence ID" value="NZ_HG916765.1"/>
</dbReference>
<reference evidence="8 9" key="1">
    <citation type="journal article" date="2014" name="BMC Microbiol.">
        <title>The oxygen-independent metabolism of cyclic monoterpenes in Castellaniella defragrans 65Phen.</title>
        <authorList>
            <person name="Petasch J."/>
            <person name="Disch E.M."/>
            <person name="Markert S."/>
            <person name="Becher D."/>
            <person name="Schweder T."/>
            <person name="Huttel B."/>
            <person name="Reinhardt R."/>
            <person name="Harder J."/>
        </authorList>
    </citation>
    <scope>NUCLEOTIDE SEQUENCE [LARGE SCALE GENOMIC DNA]</scope>
    <source>
        <strain evidence="8">65Phen</strain>
    </source>
</reference>
<keyword evidence="5" id="KW-0378">Hydrolase</keyword>
<evidence type="ECO:0000256" key="5">
    <source>
        <dbReference type="ARBA" id="ARBA00022801"/>
    </source>
</evidence>
<protein>
    <recommendedName>
        <fullName evidence="10">PIN domain-containing protein</fullName>
    </recommendedName>
</protein>
<dbReference type="GO" id="GO:0016787">
    <property type="term" value="F:hydrolase activity"/>
    <property type="evidence" value="ECO:0007669"/>
    <property type="project" value="UniProtKB-KW"/>
</dbReference>
<keyword evidence="3" id="KW-0540">Nuclease</keyword>
<accession>W8X965</accession>
<dbReference type="KEGG" id="cdn:BN940_09121"/>
<proteinExistence type="inferred from homology"/>
<dbReference type="EMBL" id="HG916765">
    <property type="protein sequence ID" value="CDM24285.1"/>
    <property type="molecule type" value="Genomic_DNA"/>
</dbReference>
<dbReference type="STRING" id="1437824.BN940_09121"/>
<dbReference type="eggNOG" id="COG1487">
    <property type="taxonomic scope" value="Bacteria"/>
</dbReference>
<keyword evidence="2" id="KW-1277">Toxin-antitoxin system</keyword>
<dbReference type="OrthoDB" id="9800524at2"/>
<dbReference type="HOGENOM" id="CLU_137728_0_0_4"/>
<evidence type="ECO:0000313" key="9">
    <source>
        <dbReference type="Proteomes" id="UP000019805"/>
    </source>
</evidence>
<comment type="similarity">
    <text evidence="7">Belongs to the PINc/VapC protein family.</text>
</comment>
<dbReference type="InterPro" id="IPR050556">
    <property type="entry name" value="Type_II_TA_system_RNase"/>
</dbReference>
<keyword evidence="9" id="KW-1185">Reference proteome</keyword>
<dbReference type="AlphaFoldDB" id="W8X965"/>
<evidence type="ECO:0000256" key="3">
    <source>
        <dbReference type="ARBA" id="ARBA00022722"/>
    </source>
</evidence>
<dbReference type="InterPro" id="IPR029060">
    <property type="entry name" value="PIN-like_dom_sf"/>
</dbReference>
<gene>
    <name evidence="8" type="ORF">BN940_09121</name>
</gene>
<dbReference type="PATRIC" id="fig|1437824.5.peg.1802"/>
<dbReference type="PANTHER" id="PTHR33653:SF1">
    <property type="entry name" value="RIBONUCLEASE VAPC2"/>
    <property type="match status" value="1"/>
</dbReference>
<name>W8X965_CASD6</name>
<evidence type="ECO:0000256" key="2">
    <source>
        <dbReference type="ARBA" id="ARBA00022649"/>
    </source>
</evidence>
<keyword evidence="6" id="KW-0460">Magnesium</keyword>
<evidence type="ECO:0008006" key="10">
    <source>
        <dbReference type="Google" id="ProtNLM"/>
    </source>
</evidence>
<organism evidence="8 9">
    <name type="scientific">Castellaniella defragrans (strain DSM 12143 / CCUG 39792 / 65Phen)</name>
    <name type="common">Alcaligenes defragrans</name>
    <dbReference type="NCBI Taxonomy" id="1437824"/>
    <lineage>
        <taxon>Bacteria</taxon>
        <taxon>Pseudomonadati</taxon>
        <taxon>Pseudomonadota</taxon>
        <taxon>Betaproteobacteria</taxon>
        <taxon>Burkholderiales</taxon>
        <taxon>Alcaligenaceae</taxon>
        <taxon>Castellaniella</taxon>
    </lineage>
</organism>
<evidence type="ECO:0000256" key="6">
    <source>
        <dbReference type="ARBA" id="ARBA00022842"/>
    </source>
</evidence>
<dbReference type="Gene3D" id="3.40.50.1010">
    <property type="entry name" value="5'-nuclease"/>
    <property type="match status" value="1"/>
</dbReference>
<dbReference type="PANTHER" id="PTHR33653">
    <property type="entry name" value="RIBONUCLEASE VAPC2"/>
    <property type="match status" value="1"/>
</dbReference>
<evidence type="ECO:0000313" key="8">
    <source>
        <dbReference type="EMBL" id="CDM24285.1"/>
    </source>
</evidence>
<dbReference type="SUPFAM" id="SSF88723">
    <property type="entry name" value="PIN domain-like"/>
    <property type="match status" value="1"/>
</dbReference>
<evidence type="ECO:0000256" key="7">
    <source>
        <dbReference type="ARBA" id="ARBA00038093"/>
    </source>
</evidence>
<sequence length="152" mass="16645">MFDLSKYDGSAGFLVDTNVWIDCMDPDSRWHVWSVDQLQICSEQAPLHVNLVIYTELLIPGPDIDALDAMLDVYDTLRSPLPWSCAGLAAQAFLSYRQSGGTRLVPLPDFYIGAHAAAANLSVLSRDLRPYRSHFPRLRCIGPGAEGGPGAP</sequence>
<dbReference type="GO" id="GO:0004518">
    <property type="term" value="F:nuclease activity"/>
    <property type="evidence" value="ECO:0007669"/>
    <property type="project" value="UniProtKB-KW"/>
</dbReference>
<comment type="cofactor">
    <cofactor evidence="1">
        <name>Mg(2+)</name>
        <dbReference type="ChEBI" id="CHEBI:18420"/>
    </cofactor>
</comment>
<dbReference type="GO" id="GO:0046872">
    <property type="term" value="F:metal ion binding"/>
    <property type="evidence" value="ECO:0007669"/>
    <property type="project" value="UniProtKB-KW"/>
</dbReference>